<protein>
    <submittedName>
        <fullName evidence="1">Uncharacterized protein</fullName>
    </submittedName>
</protein>
<accession>A0ABS7S4R7</accession>
<dbReference type="RefSeq" id="WP_223403155.1">
    <property type="nucleotide sequence ID" value="NZ_JAGSHT010000003.1"/>
</dbReference>
<comment type="caution">
    <text evidence="1">The sequence shown here is derived from an EMBL/GenBank/DDBJ whole genome shotgun (WGS) entry which is preliminary data.</text>
</comment>
<reference evidence="1 2" key="1">
    <citation type="submission" date="2021-04" db="EMBL/GenBank/DDBJ databases">
        <title>Ruania sp. nov., isolated from sandy soil of mangrove forest.</title>
        <authorList>
            <person name="Ge X."/>
            <person name="Huang R."/>
            <person name="Liu W."/>
        </authorList>
    </citation>
    <scope>NUCLEOTIDE SEQUENCE [LARGE SCALE GENOMIC DNA]</scope>
    <source>
        <strain evidence="1 2">N2-46</strain>
    </source>
</reference>
<evidence type="ECO:0000313" key="1">
    <source>
        <dbReference type="EMBL" id="MBZ2195346.1"/>
    </source>
</evidence>
<proteinExistence type="predicted"/>
<organism evidence="1 2">
    <name type="scientific">Occultella gossypii</name>
    <dbReference type="NCBI Taxonomy" id="2800820"/>
    <lineage>
        <taxon>Bacteria</taxon>
        <taxon>Bacillati</taxon>
        <taxon>Actinomycetota</taxon>
        <taxon>Actinomycetes</taxon>
        <taxon>Micrococcales</taxon>
        <taxon>Ruaniaceae</taxon>
        <taxon>Occultella</taxon>
    </lineage>
</organism>
<name>A0ABS7S4R7_9MICO</name>
<keyword evidence="2" id="KW-1185">Reference proteome</keyword>
<dbReference type="Proteomes" id="UP000826651">
    <property type="component" value="Unassembled WGS sequence"/>
</dbReference>
<gene>
    <name evidence="1" type="ORF">KCQ71_04235</name>
</gene>
<evidence type="ECO:0000313" key="2">
    <source>
        <dbReference type="Proteomes" id="UP000826651"/>
    </source>
</evidence>
<sequence>MTTLSERRTAPHEVRVTRVAIATGASAERATELVAHEDLLRADISRRLYD</sequence>
<dbReference type="EMBL" id="JAGSHT010000003">
    <property type="protein sequence ID" value="MBZ2195346.1"/>
    <property type="molecule type" value="Genomic_DNA"/>
</dbReference>